<reference evidence="3" key="1">
    <citation type="submission" date="2019-07" db="EMBL/GenBank/DDBJ databases">
        <title>Helicobacter labacensis sp. nov., Helicobacter mehlei sp. nov. and Helicobacter vulpis sp. nov., isolated from gastric mucosa of red fox (Vulpis vulpis).</title>
        <authorList>
            <person name="Papic B."/>
        </authorList>
    </citation>
    <scope>NUCLEOTIDE SEQUENCE [LARGE SCALE GENOMIC DNA]</scope>
    <source>
        <strain evidence="3">L8b</strain>
    </source>
</reference>
<evidence type="ECO:0000256" key="1">
    <source>
        <dbReference type="SAM" id="Phobius"/>
    </source>
</evidence>
<feature type="transmembrane region" description="Helical" evidence="1">
    <location>
        <begin position="6"/>
        <end position="27"/>
    </location>
</feature>
<sequence>MNGLFGLNGILGCLIVVAILLLVVVLFGTQAVKIQQREATHYYQLDTKNIQMFEKNKQFYQYKE</sequence>
<dbReference type="RefSeq" id="WP_120947789.1">
    <property type="nucleotide sequence ID" value="NZ_QXQP01000004.1"/>
</dbReference>
<dbReference type="Proteomes" id="UP000319322">
    <property type="component" value="Unassembled WGS sequence"/>
</dbReference>
<reference evidence="2 3" key="3">
    <citation type="submission" date="2019-07" db="EMBL/GenBank/DDBJ databases">
        <authorList>
            <person name="Papic B."/>
        </authorList>
    </citation>
    <scope>NUCLEOTIDE SEQUENCE [LARGE SCALE GENOMIC DNA]</scope>
    <source>
        <strain evidence="2 3">L8b</strain>
    </source>
</reference>
<proteinExistence type="predicted"/>
<dbReference type="AlphaFoldDB" id="A0A553V2A6"/>
<evidence type="ECO:0000313" key="2">
    <source>
        <dbReference type="EMBL" id="TSA86534.1"/>
    </source>
</evidence>
<dbReference type="EMBL" id="VKGC01000002">
    <property type="protein sequence ID" value="TSA86534.1"/>
    <property type="molecule type" value="Genomic_DNA"/>
</dbReference>
<dbReference type="Pfam" id="PF13179">
    <property type="entry name" value="DUF4006"/>
    <property type="match status" value="1"/>
</dbReference>
<comment type="caution">
    <text evidence="2">The sequence shown here is derived from an EMBL/GenBank/DDBJ whole genome shotgun (WGS) entry which is preliminary data.</text>
</comment>
<protein>
    <submittedName>
        <fullName evidence="2">DUF4006 family protein</fullName>
    </submittedName>
</protein>
<gene>
    <name evidence="2" type="ORF">FNE76_00960</name>
</gene>
<keyword evidence="1" id="KW-0472">Membrane</keyword>
<organism evidence="2 3">
    <name type="scientific">Helicobacter mehlei</name>
    <dbReference type="NCBI Taxonomy" id="2316080"/>
    <lineage>
        <taxon>Bacteria</taxon>
        <taxon>Pseudomonadati</taxon>
        <taxon>Campylobacterota</taxon>
        <taxon>Epsilonproteobacteria</taxon>
        <taxon>Campylobacterales</taxon>
        <taxon>Helicobacteraceae</taxon>
        <taxon>Helicobacter</taxon>
    </lineage>
</organism>
<reference evidence="2 3" key="2">
    <citation type="submission" date="2019-07" db="EMBL/GenBank/DDBJ databases">
        <title>Helicobacter labacensis sp. nov., Helicobacter mehlei sp. nov. and Helicobacter vulpis sp. nov., isolated from gastric mucosa of red fox (Vulpis vulpis).</title>
        <authorList>
            <person name="Kusar D."/>
            <person name="Gruntar I."/>
            <person name="Pate M."/>
            <person name="Zajc U."/>
            <person name="Ocepek M."/>
        </authorList>
    </citation>
    <scope>NUCLEOTIDE SEQUENCE [LARGE SCALE GENOMIC DNA]</scope>
    <source>
        <strain evidence="2 3">L8b</strain>
    </source>
</reference>
<name>A0A553V2A6_9HELI</name>
<accession>A0A553V2A6</accession>
<keyword evidence="1" id="KW-1133">Transmembrane helix</keyword>
<dbReference type="InterPro" id="IPR025065">
    <property type="entry name" value="DUF4006"/>
</dbReference>
<dbReference type="OrthoDB" id="5329813at2"/>
<evidence type="ECO:0000313" key="3">
    <source>
        <dbReference type="Proteomes" id="UP000319322"/>
    </source>
</evidence>
<keyword evidence="1" id="KW-0812">Transmembrane</keyword>
<keyword evidence="3" id="KW-1185">Reference proteome</keyword>